<dbReference type="GO" id="GO:0008270">
    <property type="term" value="F:zinc ion binding"/>
    <property type="evidence" value="ECO:0007669"/>
    <property type="project" value="UniProtKB-KW"/>
</dbReference>
<name>A0A1Y1KPG2_PHOPY</name>
<dbReference type="PROSITE" id="PS50089">
    <property type="entry name" value="ZF_RING_2"/>
    <property type="match status" value="1"/>
</dbReference>
<evidence type="ECO:0000256" key="4">
    <source>
        <dbReference type="PROSITE-ProRule" id="PRU00175"/>
    </source>
</evidence>
<organism evidence="6">
    <name type="scientific">Photinus pyralis</name>
    <name type="common">Common eastern firefly</name>
    <name type="synonym">Lampyris pyralis</name>
    <dbReference type="NCBI Taxonomy" id="7054"/>
    <lineage>
        <taxon>Eukaryota</taxon>
        <taxon>Metazoa</taxon>
        <taxon>Ecdysozoa</taxon>
        <taxon>Arthropoda</taxon>
        <taxon>Hexapoda</taxon>
        <taxon>Insecta</taxon>
        <taxon>Pterygota</taxon>
        <taxon>Neoptera</taxon>
        <taxon>Endopterygota</taxon>
        <taxon>Coleoptera</taxon>
        <taxon>Polyphaga</taxon>
        <taxon>Elateriformia</taxon>
        <taxon>Elateroidea</taxon>
        <taxon>Lampyridae</taxon>
        <taxon>Lampyrinae</taxon>
        <taxon>Photinus</taxon>
    </lineage>
</organism>
<dbReference type="AlphaFoldDB" id="A0A1Y1KPG2"/>
<proteinExistence type="predicted"/>
<reference evidence="6" key="1">
    <citation type="journal article" date="2016" name="Sci. Rep.">
        <title>Molecular characterization of firefly nuptial gifts: a multi-omics approach sheds light on postcopulatory sexual selection.</title>
        <authorList>
            <person name="Al-Wathiqui N."/>
            <person name="Fallon T.R."/>
            <person name="South A."/>
            <person name="Weng J.K."/>
            <person name="Lewis S.M."/>
        </authorList>
    </citation>
    <scope>NUCLEOTIDE SEQUENCE</scope>
</reference>
<evidence type="ECO:0000256" key="1">
    <source>
        <dbReference type="ARBA" id="ARBA00022723"/>
    </source>
</evidence>
<dbReference type="InterPro" id="IPR017907">
    <property type="entry name" value="Znf_RING_CS"/>
</dbReference>
<dbReference type="PROSITE" id="PS00518">
    <property type="entry name" value="ZF_RING_1"/>
    <property type="match status" value="1"/>
</dbReference>
<keyword evidence="1" id="KW-0479">Metal-binding</keyword>
<keyword evidence="2 4" id="KW-0863">Zinc-finger</keyword>
<protein>
    <recommendedName>
        <fullName evidence="5">RING-type domain-containing protein</fullName>
    </recommendedName>
</protein>
<sequence length="116" mass="13247">MDLIMQARPFNRILQGEVDRVAYIYTANDTTGKYCAAILSGGECKSDFCKRCAPQPNLPLCRRCETILFRGHCYMLWCRHLICKRCIHFLPTKVEAIMLYECPACGVFGDVELLFG</sequence>
<feature type="domain" description="RING-type" evidence="5">
    <location>
        <begin position="61"/>
        <end position="105"/>
    </location>
</feature>
<evidence type="ECO:0000259" key="5">
    <source>
        <dbReference type="PROSITE" id="PS50089"/>
    </source>
</evidence>
<evidence type="ECO:0000256" key="2">
    <source>
        <dbReference type="ARBA" id="ARBA00022771"/>
    </source>
</evidence>
<evidence type="ECO:0000313" key="6">
    <source>
        <dbReference type="EMBL" id="JAV63319.1"/>
    </source>
</evidence>
<keyword evidence="3" id="KW-0862">Zinc</keyword>
<accession>A0A1Y1KPG2</accession>
<dbReference type="InterPro" id="IPR001841">
    <property type="entry name" value="Znf_RING"/>
</dbReference>
<evidence type="ECO:0000256" key="3">
    <source>
        <dbReference type="ARBA" id="ARBA00022833"/>
    </source>
</evidence>
<dbReference type="EMBL" id="GEZM01077390">
    <property type="protein sequence ID" value="JAV63319.1"/>
    <property type="molecule type" value="Transcribed_RNA"/>
</dbReference>